<comment type="caution">
    <text evidence="1">The sequence shown here is derived from an EMBL/GenBank/DDBJ whole genome shotgun (WGS) entry which is preliminary data.</text>
</comment>
<reference evidence="1 2" key="1">
    <citation type="journal article" date="2018" name="Sci. Rep.">
        <title>Genomic signatures of local adaptation to the degree of environmental predictability in rotifers.</title>
        <authorList>
            <person name="Franch-Gras L."/>
            <person name="Hahn C."/>
            <person name="Garcia-Roger E.M."/>
            <person name="Carmona M.J."/>
            <person name="Serra M."/>
            <person name="Gomez A."/>
        </authorList>
    </citation>
    <scope>NUCLEOTIDE SEQUENCE [LARGE SCALE GENOMIC DNA]</scope>
    <source>
        <strain evidence="1">HYR1</strain>
    </source>
</reference>
<sequence length="60" mass="6844">MLLTSKKIVSKIAPLFDRILRKSAFEKQSKLKVLQILKLVNQQASVSAYKILINASFIRI</sequence>
<accession>A0A3M7S1H1</accession>
<dbReference type="EMBL" id="REGN01002179">
    <property type="protein sequence ID" value="RNA29654.1"/>
    <property type="molecule type" value="Genomic_DNA"/>
</dbReference>
<dbReference type="Proteomes" id="UP000276133">
    <property type="component" value="Unassembled WGS sequence"/>
</dbReference>
<keyword evidence="2" id="KW-1185">Reference proteome</keyword>
<dbReference type="AlphaFoldDB" id="A0A3M7S1H1"/>
<protein>
    <submittedName>
        <fullName evidence="1">Uncharacterized protein</fullName>
    </submittedName>
</protein>
<gene>
    <name evidence="1" type="ORF">BpHYR1_051181</name>
</gene>
<organism evidence="1 2">
    <name type="scientific">Brachionus plicatilis</name>
    <name type="common">Marine rotifer</name>
    <name type="synonym">Brachionus muelleri</name>
    <dbReference type="NCBI Taxonomy" id="10195"/>
    <lineage>
        <taxon>Eukaryota</taxon>
        <taxon>Metazoa</taxon>
        <taxon>Spiralia</taxon>
        <taxon>Gnathifera</taxon>
        <taxon>Rotifera</taxon>
        <taxon>Eurotatoria</taxon>
        <taxon>Monogononta</taxon>
        <taxon>Pseudotrocha</taxon>
        <taxon>Ploima</taxon>
        <taxon>Brachionidae</taxon>
        <taxon>Brachionus</taxon>
    </lineage>
</organism>
<evidence type="ECO:0000313" key="2">
    <source>
        <dbReference type="Proteomes" id="UP000276133"/>
    </source>
</evidence>
<name>A0A3M7S1H1_BRAPC</name>
<evidence type="ECO:0000313" key="1">
    <source>
        <dbReference type="EMBL" id="RNA29654.1"/>
    </source>
</evidence>
<proteinExistence type="predicted"/>